<accession>A0ABT1KXG2</accession>
<dbReference type="EMBL" id="JANARS010000004">
    <property type="protein sequence ID" value="MCP3422054.1"/>
    <property type="molecule type" value="Genomic_DNA"/>
</dbReference>
<evidence type="ECO:0000313" key="1">
    <source>
        <dbReference type="EMBL" id="MCP3422054.1"/>
    </source>
</evidence>
<gene>
    <name evidence="1" type="ORF">NCI01_09630</name>
</gene>
<name>A0ABT1KXG2_9ACTN</name>
<protein>
    <submittedName>
        <fullName evidence="1">Uncharacterized protein</fullName>
    </submittedName>
</protein>
<organism evidence="1 2">
    <name type="scientific">Nocardioides pinisoli</name>
    <dbReference type="NCBI Taxonomy" id="2950279"/>
    <lineage>
        <taxon>Bacteria</taxon>
        <taxon>Bacillati</taxon>
        <taxon>Actinomycetota</taxon>
        <taxon>Actinomycetes</taxon>
        <taxon>Propionibacteriales</taxon>
        <taxon>Nocardioidaceae</taxon>
        <taxon>Nocardioides</taxon>
    </lineage>
</organism>
<keyword evidence="2" id="KW-1185">Reference proteome</keyword>
<sequence>MSRITGVIVALATTTAVLTGSTAGGAAPPEARVWAPSAELPLEIPGGVELTLADGDLLRVYAAEDHRAVWARRQEAGTGVWGERSVVLKRKRLSCGDVRARTANGAVVVLAECDRGSWSEDQAPVASVALHSADTVSWSAYELEGEAYEEPGISPDGSRGVWLESGGYVTWGPEGFTRRALRTPGREYTATATITDDAQVSYLYGANVAPRRCRLLVLTRTGDAAPSRQEVPLRNACQDTNFANVDSDTTVYGDFTDPGHQTVISRPDASSPWAVSAIAPATAPGLDEAHGRLSTRYFTAPGQPLHAVGSTGGRVVRAQTYDPVRQAWGPATTVYDAGTRRCRWGDNWWARPPGVVIAAVSCSGRHMVLTTGAGGPWQALRMGRHPYGLSPDGRYVAVPGRSRTHVVSPELGVVTLPGGVTGRCDVVVPDGPDAAVLLTSAGRHREWPTVLKASTTEGWRTLSRTRLPTFPADCIGADSSNSELPFRFDVHGRWTGYAVQVVQRDGVWTVRRTRA</sequence>
<dbReference type="Proteomes" id="UP001204524">
    <property type="component" value="Unassembled WGS sequence"/>
</dbReference>
<dbReference type="RefSeq" id="WP_254181270.1">
    <property type="nucleotide sequence ID" value="NZ_JANARS010000004.1"/>
</dbReference>
<evidence type="ECO:0000313" key="2">
    <source>
        <dbReference type="Proteomes" id="UP001204524"/>
    </source>
</evidence>
<reference evidence="1 2" key="1">
    <citation type="submission" date="2022-06" db="EMBL/GenBank/DDBJ databases">
        <authorList>
            <person name="So Y."/>
        </authorList>
    </citation>
    <scope>NUCLEOTIDE SEQUENCE [LARGE SCALE GENOMIC DNA]</scope>
    <source>
        <strain evidence="1 2">STR3</strain>
    </source>
</reference>
<comment type="caution">
    <text evidence="1">The sequence shown here is derived from an EMBL/GenBank/DDBJ whole genome shotgun (WGS) entry which is preliminary data.</text>
</comment>
<proteinExistence type="predicted"/>